<dbReference type="OrthoDB" id="7743892at2"/>
<organism evidence="2 3">
    <name type="scientific">Pontixanthobacter aestiaquae</name>
    <dbReference type="NCBI Taxonomy" id="1509367"/>
    <lineage>
        <taxon>Bacteria</taxon>
        <taxon>Pseudomonadati</taxon>
        <taxon>Pseudomonadota</taxon>
        <taxon>Alphaproteobacteria</taxon>
        <taxon>Sphingomonadales</taxon>
        <taxon>Erythrobacteraceae</taxon>
        <taxon>Pontixanthobacter</taxon>
    </lineage>
</organism>
<evidence type="ECO:0000256" key="1">
    <source>
        <dbReference type="SAM" id="SignalP"/>
    </source>
</evidence>
<keyword evidence="1" id="KW-0732">Signal</keyword>
<keyword evidence="3" id="KW-1185">Reference proteome</keyword>
<reference evidence="2 3" key="1">
    <citation type="submission" date="2019-12" db="EMBL/GenBank/DDBJ databases">
        <title>Genomic-based taxomic classification of the family Erythrobacteraceae.</title>
        <authorList>
            <person name="Xu L."/>
        </authorList>
    </citation>
    <scope>NUCLEOTIDE SEQUENCE [LARGE SCALE GENOMIC DNA]</scope>
    <source>
        <strain evidence="2 3">KCTC 42006</strain>
    </source>
</reference>
<evidence type="ECO:0000313" key="2">
    <source>
        <dbReference type="EMBL" id="MXO83194.1"/>
    </source>
</evidence>
<accession>A0A844Z6R2</accession>
<protein>
    <recommendedName>
        <fullName evidence="4">DUF4864 domain-containing protein</fullName>
    </recommendedName>
</protein>
<name>A0A844Z6R2_9SPHN</name>
<evidence type="ECO:0000313" key="3">
    <source>
        <dbReference type="Proteomes" id="UP000460290"/>
    </source>
</evidence>
<dbReference type="Proteomes" id="UP000460290">
    <property type="component" value="Unassembled WGS sequence"/>
</dbReference>
<feature type="chain" id="PRO_5032508230" description="DUF4864 domain-containing protein" evidence="1">
    <location>
        <begin position="35"/>
        <end position="180"/>
    </location>
</feature>
<feature type="signal peptide" evidence="1">
    <location>
        <begin position="1"/>
        <end position="34"/>
    </location>
</feature>
<proteinExistence type="predicted"/>
<dbReference type="EMBL" id="WTYZ01000001">
    <property type="protein sequence ID" value="MXO83194.1"/>
    <property type="molecule type" value="Genomic_DNA"/>
</dbReference>
<dbReference type="AlphaFoldDB" id="A0A844Z6R2"/>
<gene>
    <name evidence="2" type="ORF">GRI35_07410</name>
</gene>
<comment type="caution">
    <text evidence="2">The sequence shown here is derived from an EMBL/GenBank/DDBJ whole genome shotgun (WGS) entry which is preliminary data.</text>
</comment>
<evidence type="ECO:0008006" key="4">
    <source>
        <dbReference type="Google" id="ProtNLM"/>
    </source>
</evidence>
<sequence length="180" mass="19810">MMITKTKKMPGRFAPAFFVSAALVATLSPTQALAQAQPQQVVPTVQPPPSVRPTPSQLELSKMIWSTIAAVDHANRSGNYSVLRDISSQGFQIQNNAARLAEIFAGIRNSQIDLSNAFLVPPTYTRAPEVIQDGVFRVQGIFQLRPIAIGFDMYFQWEQGKWKLAGIDIQPAQMVERAPG</sequence>